<dbReference type="Pfam" id="PF00076">
    <property type="entry name" value="RRM_1"/>
    <property type="match status" value="1"/>
</dbReference>
<gene>
    <name evidence="3" type="ORF">FGO68_gene8490</name>
</gene>
<dbReference type="InterPro" id="IPR035979">
    <property type="entry name" value="RBD_domain_sf"/>
</dbReference>
<dbReference type="AlphaFoldDB" id="A0A8J8TAT9"/>
<sequence>MSQQQQHHGGVDLNNVTHHNAHLYYQHQINANNLQQQMGYAPPQQQAMAINGGGGQITNSNAMYSQPPPQPVQQVDPAILNQGKMFIGGLSQMTTESSLRQYFENFGEVVEPVIILRDVQTSKQSGQQILCRYARLNSFMRERTAKPIQIYPLSTTIPVSLTKCSPSTHSLIDLERIRIYHFQRSK</sequence>
<dbReference type="InterPro" id="IPR000504">
    <property type="entry name" value="RRM_dom"/>
</dbReference>
<dbReference type="Proteomes" id="UP000785679">
    <property type="component" value="Unassembled WGS sequence"/>
</dbReference>
<dbReference type="GO" id="GO:0003723">
    <property type="term" value="F:RNA binding"/>
    <property type="evidence" value="ECO:0007669"/>
    <property type="project" value="InterPro"/>
</dbReference>
<dbReference type="InterPro" id="IPR012677">
    <property type="entry name" value="Nucleotide-bd_a/b_plait_sf"/>
</dbReference>
<dbReference type="EMBL" id="RRYP01000283">
    <property type="protein sequence ID" value="TNV87678.1"/>
    <property type="molecule type" value="Genomic_DNA"/>
</dbReference>
<reference evidence="3" key="1">
    <citation type="submission" date="2019-06" db="EMBL/GenBank/DDBJ databases">
        <authorList>
            <person name="Zheng W."/>
        </authorList>
    </citation>
    <scope>NUCLEOTIDE SEQUENCE</scope>
    <source>
        <strain evidence="3">QDHG01</strain>
    </source>
</reference>
<dbReference type="SUPFAM" id="SSF54928">
    <property type="entry name" value="RNA-binding domain, RBD"/>
    <property type="match status" value="1"/>
</dbReference>
<keyword evidence="4" id="KW-1185">Reference proteome</keyword>
<comment type="caution">
    <text evidence="3">The sequence shown here is derived from an EMBL/GenBank/DDBJ whole genome shotgun (WGS) entry which is preliminary data.</text>
</comment>
<feature type="compositionally biased region" description="Low complexity" evidence="1">
    <location>
        <begin position="40"/>
        <end position="49"/>
    </location>
</feature>
<feature type="region of interest" description="Disordered" evidence="1">
    <location>
        <begin position="40"/>
        <end position="72"/>
    </location>
</feature>
<accession>A0A8J8TAT9</accession>
<organism evidence="3 4">
    <name type="scientific">Halteria grandinella</name>
    <dbReference type="NCBI Taxonomy" id="5974"/>
    <lineage>
        <taxon>Eukaryota</taxon>
        <taxon>Sar</taxon>
        <taxon>Alveolata</taxon>
        <taxon>Ciliophora</taxon>
        <taxon>Intramacronucleata</taxon>
        <taxon>Spirotrichea</taxon>
        <taxon>Stichotrichia</taxon>
        <taxon>Sporadotrichida</taxon>
        <taxon>Halteriidae</taxon>
        <taxon>Halteria</taxon>
    </lineage>
</organism>
<evidence type="ECO:0000313" key="4">
    <source>
        <dbReference type="Proteomes" id="UP000785679"/>
    </source>
</evidence>
<evidence type="ECO:0000259" key="2">
    <source>
        <dbReference type="Pfam" id="PF00076"/>
    </source>
</evidence>
<proteinExistence type="predicted"/>
<dbReference type="OrthoDB" id="1875751at2759"/>
<evidence type="ECO:0000256" key="1">
    <source>
        <dbReference type="SAM" id="MobiDB-lite"/>
    </source>
</evidence>
<feature type="domain" description="RRM" evidence="2">
    <location>
        <begin position="86"/>
        <end position="125"/>
    </location>
</feature>
<dbReference type="Gene3D" id="3.30.70.330">
    <property type="match status" value="1"/>
</dbReference>
<name>A0A8J8TAT9_HALGN</name>
<protein>
    <recommendedName>
        <fullName evidence="2">RRM domain-containing protein</fullName>
    </recommendedName>
</protein>
<evidence type="ECO:0000313" key="3">
    <source>
        <dbReference type="EMBL" id="TNV87678.1"/>
    </source>
</evidence>